<gene>
    <name evidence="2" type="ORF">JKL49_08335</name>
</gene>
<feature type="chain" id="PRO_5037989936" evidence="1">
    <location>
        <begin position="21"/>
        <end position="121"/>
    </location>
</feature>
<evidence type="ECO:0000313" key="2">
    <source>
        <dbReference type="EMBL" id="MBR7619391.1"/>
    </source>
</evidence>
<evidence type="ECO:0000256" key="1">
    <source>
        <dbReference type="SAM" id="SignalP"/>
    </source>
</evidence>
<evidence type="ECO:0000313" key="3">
    <source>
        <dbReference type="Proteomes" id="UP000622580"/>
    </source>
</evidence>
<dbReference type="AlphaFoldDB" id="A0A941D1Z2"/>
<dbReference type="Proteomes" id="UP000622580">
    <property type="component" value="Unassembled WGS sequence"/>
</dbReference>
<keyword evidence="1" id="KW-0732">Signal</keyword>
<feature type="signal peptide" evidence="1">
    <location>
        <begin position="1"/>
        <end position="20"/>
    </location>
</feature>
<protein>
    <submittedName>
        <fullName evidence="2">Uncharacterized protein</fullName>
    </submittedName>
</protein>
<dbReference type="RefSeq" id="WP_215339746.1">
    <property type="nucleotide sequence ID" value="NZ_JAGSGD010000001.1"/>
</dbReference>
<dbReference type="EMBL" id="JAGSGD010000001">
    <property type="protein sequence ID" value="MBR7619391.1"/>
    <property type="molecule type" value="Genomic_DNA"/>
</dbReference>
<comment type="caution">
    <text evidence="2">The sequence shown here is derived from an EMBL/GenBank/DDBJ whole genome shotgun (WGS) entry which is preliminary data.</text>
</comment>
<sequence>MRPLLPATFALALIAAPAFAQDSATDASGASAATSQAVGLLASSGVKTAVGVSAVPASVAATGSMVAGSAVMASGAASVGVGGAVSEAATDSGRLVVDDKVVVSPDPAPAVPYDTPAPAKK</sequence>
<reference evidence="2" key="1">
    <citation type="submission" date="2021-04" db="EMBL/GenBank/DDBJ databases">
        <title>Draft genome assembly of strain Phenylobacterium sp. 20VBR1 using MiniION and Illumina platforms.</title>
        <authorList>
            <person name="Thomas F.A."/>
            <person name="Krishnan K.P."/>
            <person name="Sinha R.K."/>
        </authorList>
    </citation>
    <scope>NUCLEOTIDE SEQUENCE</scope>
    <source>
        <strain evidence="2">20VBR1</strain>
    </source>
</reference>
<organism evidence="2 3">
    <name type="scientific">Phenylobacterium glaciei</name>
    <dbReference type="NCBI Taxonomy" id="2803784"/>
    <lineage>
        <taxon>Bacteria</taxon>
        <taxon>Pseudomonadati</taxon>
        <taxon>Pseudomonadota</taxon>
        <taxon>Alphaproteobacteria</taxon>
        <taxon>Caulobacterales</taxon>
        <taxon>Caulobacteraceae</taxon>
        <taxon>Phenylobacterium</taxon>
    </lineage>
</organism>
<name>A0A941D1Z2_9CAUL</name>
<accession>A0A941D1Z2</accession>
<proteinExistence type="predicted"/>
<keyword evidence="3" id="KW-1185">Reference proteome</keyword>